<proteinExistence type="predicted"/>
<accession>A0ABS3W1T9</accession>
<organism evidence="1 2">
    <name type="scientific">Micromonospora echinofusca</name>
    <dbReference type="NCBI Taxonomy" id="47858"/>
    <lineage>
        <taxon>Bacteria</taxon>
        <taxon>Bacillati</taxon>
        <taxon>Actinomycetota</taxon>
        <taxon>Actinomycetes</taxon>
        <taxon>Micromonosporales</taxon>
        <taxon>Micromonosporaceae</taxon>
        <taxon>Micromonospora</taxon>
    </lineage>
</organism>
<dbReference type="EMBL" id="WVUH01000588">
    <property type="protein sequence ID" value="MBO4210764.1"/>
    <property type="molecule type" value="Genomic_DNA"/>
</dbReference>
<dbReference type="SUPFAM" id="SSF53067">
    <property type="entry name" value="Actin-like ATPase domain"/>
    <property type="match status" value="2"/>
</dbReference>
<evidence type="ECO:0008006" key="3">
    <source>
        <dbReference type="Google" id="ProtNLM"/>
    </source>
</evidence>
<comment type="caution">
    <text evidence="1">The sequence shown here is derived from an EMBL/GenBank/DDBJ whole genome shotgun (WGS) entry which is preliminary data.</text>
</comment>
<reference evidence="1 2" key="1">
    <citation type="submission" date="2019-12" db="EMBL/GenBank/DDBJ databases">
        <title>Whole genome sequencing of endophytic Actinobacterium Micromonospora sp. MPMI6T.</title>
        <authorList>
            <person name="Evv R."/>
            <person name="Podile A.R."/>
        </authorList>
    </citation>
    <scope>NUCLEOTIDE SEQUENCE [LARGE SCALE GENOMIC DNA]</scope>
    <source>
        <strain evidence="1 2">MPMI6</strain>
    </source>
</reference>
<gene>
    <name evidence="1" type="ORF">GSF22_32940</name>
</gene>
<dbReference type="Gene3D" id="3.30.420.40">
    <property type="match status" value="2"/>
</dbReference>
<evidence type="ECO:0000313" key="1">
    <source>
        <dbReference type="EMBL" id="MBO4210764.1"/>
    </source>
</evidence>
<sequence length="409" mass="42456">MPILIDGRLVMPPGVAVSADGQLYIGLDPTAARALPPDHQFVTNPALILGPQPPTTDAAQPVDPAGLLAAMLRHVALHATHQAGGPVTALTVTIPANWGPRRRGQLTTAVTHTGLPSPALVTAPAALAAHARMLGLTFPTGSCLLTCQTNPSPAVLTVIQATTDGYRELATRQIDGRYDLDHLVVRHVIHTATGDDDPLRTTIDQPGNIPPDGLDALLESVRTARHLLTTQERAPILLPEPRQPAVITRDDVTTAAQPLLAGISDSVDALLDAADVDRQHLHGVVLRHPNDIPGLAQHLAAATGTTPVLTDHPHGLADGALTLTSTPQPGATAASTQLPRVRLRVSDLTGALVIGACSLALLLQAILTADITTIYLDVIGVRTSLPQLGTAGALAMITAYAVAHLAPTT</sequence>
<evidence type="ECO:0000313" key="2">
    <source>
        <dbReference type="Proteomes" id="UP000823521"/>
    </source>
</evidence>
<dbReference type="Proteomes" id="UP000823521">
    <property type="component" value="Unassembled WGS sequence"/>
</dbReference>
<keyword evidence="2" id="KW-1185">Reference proteome</keyword>
<dbReference type="InterPro" id="IPR043129">
    <property type="entry name" value="ATPase_NBD"/>
</dbReference>
<feature type="non-terminal residue" evidence="1">
    <location>
        <position position="409"/>
    </location>
</feature>
<protein>
    <recommendedName>
        <fullName evidence="3">Hsp70 protein</fullName>
    </recommendedName>
</protein>
<dbReference type="Gene3D" id="3.90.640.10">
    <property type="entry name" value="Actin, Chain A, domain 4"/>
    <property type="match status" value="1"/>
</dbReference>
<name>A0ABS3W1T9_MICEH</name>